<evidence type="ECO:0000256" key="4">
    <source>
        <dbReference type="PROSITE-ProRule" id="PRU00335"/>
    </source>
</evidence>
<organism evidence="6 7">
    <name type="scientific">Aliivibrio fischeri</name>
    <name type="common">Vibrio fischeri</name>
    <dbReference type="NCBI Taxonomy" id="668"/>
    <lineage>
        <taxon>Bacteria</taxon>
        <taxon>Pseudomonadati</taxon>
        <taxon>Pseudomonadota</taxon>
        <taxon>Gammaproteobacteria</taxon>
        <taxon>Vibrionales</taxon>
        <taxon>Vibrionaceae</taxon>
        <taxon>Aliivibrio</taxon>
    </lineage>
</organism>
<reference evidence="6 7" key="1">
    <citation type="submission" date="2019-07" db="EMBL/GenBank/DDBJ databases">
        <title>Whole genome shotgun sequence of Aliivibrio fischeri NBRC 101058.</title>
        <authorList>
            <person name="Hosoyama A."/>
            <person name="Uohara A."/>
            <person name="Ohji S."/>
            <person name="Ichikawa N."/>
        </authorList>
    </citation>
    <scope>NUCLEOTIDE SEQUENCE [LARGE SCALE GENOMIC DNA]</scope>
    <source>
        <strain evidence="6 7">NBRC 101058</strain>
    </source>
</reference>
<keyword evidence="3" id="KW-0804">Transcription</keyword>
<dbReference type="InterPro" id="IPR039536">
    <property type="entry name" value="TetR_C_Proteobacteria"/>
</dbReference>
<gene>
    <name evidence="6" type="ORF">AFI02nite_14430</name>
</gene>
<feature type="domain" description="HTH tetR-type" evidence="5">
    <location>
        <begin position="9"/>
        <end position="69"/>
    </location>
</feature>
<feature type="DNA-binding region" description="H-T-H motif" evidence="4">
    <location>
        <begin position="32"/>
        <end position="51"/>
    </location>
</feature>
<dbReference type="InterPro" id="IPR050109">
    <property type="entry name" value="HTH-type_TetR-like_transc_reg"/>
</dbReference>
<dbReference type="RefSeq" id="WP_146863223.1">
    <property type="nucleotide sequence ID" value="NZ_BJTZ01000006.1"/>
</dbReference>
<accession>A0A510UFR0</accession>
<dbReference type="PANTHER" id="PTHR30055">
    <property type="entry name" value="HTH-TYPE TRANSCRIPTIONAL REGULATOR RUTR"/>
    <property type="match status" value="1"/>
</dbReference>
<dbReference type="SUPFAM" id="SSF48498">
    <property type="entry name" value="Tetracyclin repressor-like, C-terminal domain"/>
    <property type="match status" value="1"/>
</dbReference>
<proteinExistence type="predicted"/>
<dbReference type="PRINTS" id="PR00455">
    <property type="entry name" value="HTHTETR"/>
</dbReference>
<name>A0A510UFR0_ALIFS</name>
<dbReference type="GO" id="GO:0000976">
    <property type="term" value="F:transcription cis-regulatory region binding"/>
    <property type="evidence" value="ECO:0007669"/>
    <property type="project" value="TreeGrafter"/>
</dbReference>
<evidence type="ECO:0000313" key="6">
    <source>
        <dbReference type="EMBL" id="GEK13407.1"/>
    </source>
</evidence>
<evidence type="ECO:0000256" key="3">
    <source>
        <dbReference type="ARBA" id="ARBA00023163"/>
    </source>
</evidence>
<sequence length="203" mass="23816">MQKKLTRSQQKHLDIINAAKEEFIEFGFLAANMDRITSSAEVSKRTLYRHFESKEVLFESVLTIINDSVNESVSYHFDFKKSMEEQLTEVAYKEIDVLYKTYGIALARTIVMEFLRQPDMAKHLIQNIYSIRAITQWFRSAIEAKRLKDIDPKQMTDVYVSLFQGLFFWPQVMHLDVEPQGKELRQKIETLTTIFLQSYGVAE</sequence>
<dbReference type="AlphaFoldDB" id="A0A510UFR0"/>
<dbReference type="Pfam" id="PF00440">
    <property type="entry name" value="TetR_N"/>
    <property type="match status" value="1"/>
</dbReference>
<dbReference type="Pfam" id="PF14246">
    <property type="entry name" value="TetR_C_7"/>
    <property type="match status" value="1"/>
</dbReference>
<dbReference type="InterPro" id="IPR009057">
    <property type="entry name" value="Homeodomain-like_sf"/>
</dbReference>
<dbReference type="InterPro" id="IPR036271">
    <property type="entry name" value="Tet_transcr_reg_TetR-rel_C_sf"/>
</dbReference>
<dbReference type="EMBL" id="BJTZ01000006">
    <property type="protein sequence ID" value="GEK13407.1"/>
    <property type="molecule type" value="Genomic_DNA"/>
</dbReference>
<dbReference type="FunFam" id="1.10.10.60:FF:000141">
    <property type="entry name" value="TetR family transcriptional regulator"/>
    <property type="match status" value="1"/>
</dbReference>
<evidence type="ECO:0000313" key="7">
    <source>
        <dbReference type="Proteomes" id="UP000321787"/>
    </source>
</evidence>
<dbReference type="PROSITE" id="PS50977">
    <property type="entry name" value="HTH_TETR_2"/>
    <property type="match status" value="1"/>
</dbReference>
<evidence type="ECO:0000256" key="1">
    <source>
        <dbReference type="ARBA" id="ARBA00023015"/>
    </source>
</evidence>
<keyword evidence="2 4" id="KW-0238">DNA-binding</keyword>
<evidence type="ECO:0000259" key="5">
    <source>
        <dbReference type="PROSITE" id="PS50977"/>
    </source>
</evidence>
<comment type="caution">
    <text evidence="6">The sequence shown here is derived from an EMBL/GenBank/DDBJ whole genome shotgun (WGS) entry which is preliminary data.</text>
</comment>
<dbReference type="Gene3D" id="1.10.357.10">
    <property type="entry name" value="Tetracycline Repressor, domain 2"/>
    <property type="match status" value="1"/>
</dbReference>
<dbReference type="Proteomes" id="UP000321787">
    <property type="component" value="Unassembled WGS sequence"/>
</dbReference>
<keyword evidence="1" id="KW-0805">Transcription regulation</keyword>
<dbReference type="SUPFAM" id="SSF46689">
    <property type="entry name" value="Homeodomain-like"/>
    <property type="match status" value="1"/>
</dbReference>
<dbReference type="InterPro" id="IPR001647">
    <property type="entry name" value="HTH_TetR"/>
</dbReference>
<dbReference type="PANTHER" id="PTHR30055:SF224">
    <property type="entry name" value="TRANSCRIPTIONAL REGULATOR TETR FAMILY"/>
    <property type="match status" value="1"/>
</dbReference>
<dbReference type="GO" id="GO:0003700">
    <property type="term" value="F:DNA-binding transcription factor activity"/>
    <property type="evidence" value="ECO:0007669"/>
    <property type="project" value="TreeGrafter"/>
</dbReference>
<protein>
    <submittedName>
        <fullName evidence="6">TetR family transcriptional regulator</fullName>
    </submittedName>
</protein>
<evidence type="ECO:0000256" key="2">
    <source>
        <dbReference type="ARBA" id="ARBA00023125"/>
    </source>
</evidence>
<dbReference type="Gene3D" id="1.10.10.60">
    <property type="entry name" value="Homeodomain-like"/>
    <property type="match status" value="1"/>
</dbReference>